<proteinExistence type="predicted"/>
<feature type="transmembrane region" description="Helical" evidence="1">
    <location>
        <begin position="57"/>
        <end position="75"/>
    </location>
</feature>
<keyword evidence="1" id="KW-0472">Membrane</keyword>
<dbReference type="Proteomes" id="UP000298327">
    <property type="component" value="Unassembled WGS sequence"/>
</dbReference>
<accession>A0A4Y9YEH5</accession>
<sequence>MDDPFSQGYDSGYSKAIGFVPVVIPEMVLYGMNLSLSIVTTTVLLRRRTGERMAHKRLLLTLTLMLAIATTYIVLNTLELYPFSDSFYTRSEETRQYLTLIQSALGDSVTIWRCYVIYGRSIIMIALPVSTALASFIFGMYLAGNQAVNMARNSASFTPGWFDQSWIWAAITMVCTIYCAVAISYKIYSSAYLTRNNNLFAVMFFVIETSFIYTLGVVTYVITTFATQHDVQDIIMGAIIQLPPIVLCLLLLQTKFYSKYSRAVHYVNPDTVGPLSALRRIFRSGRETSASDQMSTFRVAPSAVHDLALTMPIETHHSVVDDTLGTNDSDTNLREKGFSSVIHIV</sequence>
<feature type="transmembrane region" description="Helical" evidence="1">
    <location>
        <begin position="234"/>
        <end position="252"/>
    </location>
</feature>
<keyword evidence="1" id="KW-0812">Transmembrane</keyword>
<keyword evidence="1" id="KW-1133">Transmembrane helix</keyword>
<feature type="transmembrane region" description="Helical" evidence="1">
    <location>
        <begin position="27"/>
        <end position="45"/>
    </location>
</feature>
<protein>
    <submittedName>
        <fullName evidence="2">Uncharacterized protein</fullName>
    </submittedName>
</protein>
<keyword evidence="3" id="KW-1185">Reference proteome</keyword>
<dbReference type="OrthoDB" id="10442514at2759"/>
<evidence type="ECO:0000256" key="1">
    <source>
        <dbReference type="SAM" id="Phobius"/>
    </source>
</evidence>
<gene>
    <name evidence="2" type="ORF">EVG20_g7599</name>
</gene>
<feature type="transmembrane region" description="Helical" evidence="1">
    <location>
        <begin position="200"/>
        <end position="222"/>
    </location>
</feature>
<dbReference type="AlphaFoldDB" id="A0A4Y9YEH5"/>
<feature type="transmembrane region" description="Helical" evidence="1">
    <location>
        <begin position="122"/>
        <end position="143"/>
    </location>
</feature>
<comment type="caution">
    <text evidence="2">The sequence shown here is derived from an EMBL/GenBank/DDBJ whole genome shotgun (WGS) entry which is preliminary data.</text>
</comment>
<evidence type="ECO:0000313" key="2">
    <source>
        <dbReference type="EMBL" id="TFY59967.1"/>
    </source>
</evidence>
<evidence type="ECO:0000313" key="3">
    <source>
        <dbReference type="Proteomes" id="UP000298327"/>
    </source>
</evidence>
<organism evidence="2 3">
    <name type="scientific">Dentipellis fragilis</name>
    <dbReference type="NCBI Taxonomy" id="205917"/>
    <lineage>
        <taxon>Eukaryota</taxon>
        <taxon>Fungi</taxon>
        <taxon>Dikarya</taxon>
        <taxon>Basidiomycota</taxon>
        <taxon>Agaricomycotina</taxon>
        <taxon>Agaricomycetes</taxon>
        <taxon>Russulales</taxon>
        <taxon>Hericiaceae</taxon>
        <taxon>Dentipellis</taxon>
    </lineage>
</organism>
<feature type="transmembrane region" description="Helical" evidence="1">
    <location>
        <begin position="166"/>
        <end position="188"/>
    </location>
</feature>
<reference evidence="2 3" key="1">
    <citation type="submission" date="2019-02" db="EMBL/GenBank/DDBJ databases">
        <title>Genome sequencing of the rare red list fungi Dentipellis fragilis.</title>
        <authorList>
            <person name="Buettner E."/>
            <person name="Kellner H."/>
        </authorList>
    </citation>
    <scope>NUCLEOTIDE SEQUENCE [LARGE SCALE GENOMIC DNA]</scope>
    <source>
        <strain evidence="2 3">DSM 105465</strain>
    </source>
</reference>
<dbReference type="EMBL" id="SEOQ01000589">
    <property type="protein sequence ID" value="TFY59967.1"/>
    <property type="molecule type" value="Genomic_DNA"/>
</dbReference>
<name>A0A4Y9YEH5_9AGAM</name>
<feature type="transmembrane region" description="Helical" evidence="1">
    <location>
        <begin position="95"/>
        <end position="115"/>
    </location>
</feature>